<reference evidence="1" key="1">
    <citation type="submission" date="2023-07" db="EMBL/GenBank/DDBJ databases">
        <title>draft genome sequence of fig (Ficus carica).</title>
        <authorList>
            <person name="Takahashi T."/>
            <person name="Nishimura K."/>
        </authorList>
    </citation>
    <scope>NUCLEOTIDE SEQUENCE</scope>
</reference>
<keyword evidence="2" id="KW-1185">Reference proteome</keyword>
<evidence type="ECO:0000313" key="1">
    <source>
        <dbReference type="EMBL" id="GMN49426.1"/>
    </source>
</evidence>
<dbReference type="Proteomes" id="UP001187192">
    <property type="component" value="Unassembled WGS sequence"/>
</dbReference>
<dbReference type="EMBL" id="BTGU01000031">
    <property type="protein sequence ID" value="GMN49426.1"/>
    <property type="molecule type" value="Genomic_DNA"/>
</dbReference>
<gene>
    <name evidence="1" type="ORF">TIFTF001_018592</name>
</gene>
<name>A0AA88AS39_FICCA</name>
<comment type="caution">
    <text evidence="1">The sequence shown here is derived from an EMBL/GenBank/DDBJ whole genome shotgun (WGS) entry which is preliminary data.</text>
</comment>
<protein>
    <submittedName>
        <fullName evidence="1">Uncharacterized protein</fullName>
    </submittedName>
</protein>
<evidence type="ECO:0000313" key="2">
    <source>
        <dbReference type="Proteomes" id="UP001187192"/>
    </source>
</evidence>
<accession>A0AA88AS39</accession>
<dbReference type="AlphaFoldDB" id="A0AA88AS39"/>
<proteinExistence type="predicted"/>
<organism evidence="1 2">
    <name type="scientific">Ficus carica</name>
    <name type="common">Common fig</name>
    <dbReference type="NCBI Taxonomy" id="3494"/>
    <lineage>
        <taxon>Eukaryota</taxon>
        <taxon>Viridiplantae</taxon>
        <taxon>Streptophyta</taxon>
        <taxon>Embryophyta</taxon>
        <taxon>Tracheophyta</taxon>
        <taxon>Spermatophyta</taxon>
        <taxon>Magnoliopsida</taxon>
        <taxon>eudicotyledons</taxon>
        <taxon>Gunneridae</taxon>
        <taxon>Pentapetalae</taxon>
        <taxon>rosids</taxon>
        <taxon>fabids</taxon>
        <taxon>Rosales</taxon>
        <taxon>Moraceae</taxon>
        <taxon>Ficeae</taxon>
        <taxon>Ficus</taxon>
    </lineage>
</organism>
<sequence>MGFATLFSAPFTSHHCLGHCHLGLRLGLGFSRFSACSTISIVTTLLSRNLELEIRCKIGAFAPPLS</sequence>